<dbReference type="SMART" id="SM00283">
    <property type="entry name" value="MA"/>
    <property type="match status" value="1"/>
</dbReference>
<dbReference type="Pfam" id="PF00015">
    <property type="entry name" value="MCPsignal"/>
    <property type="match status" value="1"/>
</dbReference>
<keyword evidence="4" id="KW-0472">Membrane</keyword>
<dbReference type="Gene3D" id="1.10.287.950">
    <property type="entry name" value="Methyl-accepting chemotaxis protein"/>
    <property type="match status" value="1"/>
</dbReference>
<dbReference type="CDD" id="cd06225">
    <property type="entry name" value="HAMP"/>
    <property type="match status" value="1"/>
</dbReference>
<dbReference type="Gene3D" id="6.10.340.10">
    <property type="match status" value="1"/>
</dbReference>
<dbReference type="SUPFAM" id="SSF58104">
    <property type="entry name" value="Methyl-accepting chemotaxis protein (MCP) signaling domain"/>
    <property type="match status" value="1"/>
</dbReference>
<sequence length="688" mass="74707">MAKKKKGKKISTKMLSAMLPVLILGMAVLGAVSVFSSKQIIDDEIGKEMTLSLENEKTEVESQMQSAASLAKHMAGIVGITYENEELLAYVNFLNTMIYEEDFIYGAGIYFAPNKYDSKQRFVGPYVYKDGDTPILTYDRSQSSYDYVSRDFYKIVSNGETEPKFTKAYHDEVLDCDMVNCSAPMYNADGTYMGCVTVDITLDEIQNLVSQMSVGKTGKAFLISSDGTYLYTQDSGKIMNEKITDSKNSSLAKVGTKMLDSDSGKACFTEGITGYTVYYETIPDLDWKLGIAIENSELNAPVISLGIKLAIIAAVILIIMILVILSQVKSVSRQINRVKNFAVQLAEGNFKVQSLESRRSDELGAMGQSLNEMYGNNKDMISKISGHAKLLSDSSIELKRSVEELKKDYEMIESLMNQVNSDMTSSSAATEEVNAAVEEVNSSVNMLASETEKSLELAGEIKKRANGIEDTSRNAYELANKLAAQNRAGLEESIKNADVVKSIGALAEVISEIADQINLLSLNASIEAARAGEQGKGFAVVAGEIGNLAGETTAAVNKIKETIGEVEHAFSGIVEQSQSMLNFVTDTVAPDYDTFVNVAQQYGDDAQAIEKFSNDIAQMAVNIETIIHEVSQAVSSVAESSQNTVDNSGQIMQSVNSVSAVVGEVSEMSSQQEKIAGELKEVVGKFVL</sequence>
<dbReference type="PROSITE" id="PS50111">
    <property type="entry name" value="CHEMOTAXIS_TRANSDUC_2"/>
    <property type="match status" value="1"/>
</dbReference>
<keyword evidence="4" id="KW-1133">Transmembrane helix</keyword>
<dbReference type="Gene3D" id="3.30.450.20">
    <property type="entry name" value="PAS domain"/>
    <property type="match status" value="2"/>
</dbReference>
<reference evidence="7 8" key="1">
    <citation type="journal article" date="2021" name="ISME Commun">
        <title>Automated analysis of genomic sequences facilitates high-throughput and comprehensive description of bacteria.</title>
        <authorList>
            <person name="Hitch T.C.A."/>
        </authorList>
    </citation>
    <scope>NUCLEOTIDE SEQUENCE [LARGE SCALE GENOMIC DNA]</scope>
    <source>
        <strain evidence="7 8">Sanger_19</strain>
    </source>
</reference>
<dbReference type="CDD" id="cd12913">
    <property type="entry name" value="PDC1_MCP_like"/>
    <property type="match status" value="1"/>
</dbReference>
<evidence type="ECO:0000256" key="3">
    <source>
        <dbReference type="PROSITE-ProRule" id="PRU00284"/>
    </source>
</evidence>
<keyword evidence="1 3" id="KW-0807">Transducer</keyword>
<comment type="caution">
    <text evidence="7">The sequence shown here is derived from an EMBL/GenBank/DDBJ whole genome shotgun (WGS) entry which is preliminary data.</text>
</comment>
<dbReference type="Proteomes" id="UP001209666">
    <property type="component" value="Unassembled WGS sequence"/>
</dbReference>
<dbReference type="InterPro" id="IPR003660">
    <property type="entry name" value="HAMP_dom"/>
</dbReference>
<evidence type="ECO:0000313" key="7">
    <source>
        <dbReference type="EMBL" id="MCU6716772.1"/>
    </source>
</evidence>
<feature type="transmembrane region" description="Helical" evidence="4">
    <location>
        <begin position="305"/>
        <end position="325"/>
    </location>
</feature>
<dbReference type="Pfam" id="PF00672">
    <property type="entry name" value="HAMP"/>
    <property type="match status" value="1"/>
</dbReference>
<evidence type="ECO:0000259" key="5">
    <source>
        <dbReference type="PROSITE" id="PS50111"/>
    </source>
</evidence>
<organism evidence="7 8">
    <name type="scientific">Roseburia amylophila</name>
    <dbReference type="NCBI Taxonomy" id="2981794"/>
    <lineage>
        <taxon>Bacteria</taxon>
        <taxon>Bacillati</taxon>
        <taxon>Bacillota</taxon>
        <taxon>Clostridia</taxon>
        <taxon>Lachnospirales</taxon>
        <taxon>Lachnospiraceae</taxon>
        <taxon>Roseburia</taxon>
    </lineage>
</organism>
<evidence type="ECO:0000259" key="6">
    <source>
        <dbReference type="PROSITE" id="PS50885"/>
    </source>
</evidence>
<evidence type="ECO:0000313" key="8">
    <source>
        <dbReference type="Proteomes" id="UP001209666"/>
    </source>
</evidence>
<dbReference type="Pfam" id="PF22673">
    <property type="entry name" value="MCP-like_PDC_1"/>
    <property type="match status" value="1"/>
</dbReference>
<name>A0ABT2SCK1_9FIRM</name>
<dbReference type="RefSeq" id="WP_262623615.1">
    <property type="nucleotide sequence ID" value="NZ_JAOQKI010000007.1"/>
</dbReference>
<accession>A0ABT2SCK1</accession>
<dbReference type="InterPro" id="IPR004089">
    <property type="entry name" value="MCPsignal_dom"/>
</dbReference>
<feature type="domain" description="HAMP" evidence="6">
    <location>
        <begin position="329"/>
        <end position="382"/>
    </location>
</feature>
<evidence type="ECO:0000256" key="2">
    <source>
        <dbReference type="ARBA" id="ARBA00029447"/>
    </source>
</evidence>
<dbReference type="PANTHER" id="PTHR32089">
    <property type="entry name" value="METHYL-ACCEPTING CHEMOTAXIS PROTEIN MCPB"/>
    <property type="match status" value="1"/>
</dbReference>
<comment type="similarity">
    <text evidence="2">Belongs to the methyl-accepting chemotaxis (MCP) protein family.</text>
</comment>
<dbReference type="EMBL" id="JAOQKI010000007">
    <property type="protein sequence ID" value="MCU6716772.1"/>
    <property type="molecule type" value="Genomic_DNA"/>
</dbReference>
<dbReference type="CDD" id="cd12912">
    <property type="entry name" value="PDC2_MCP_like"/>
    <property type="match status" value="1"/>
</dbReference>
<dbReference type="PROSITE" id="PS50885">
    <property type="entry name" value="HAMP"/>
    <property type="match status" value="1"/>
</dbReference>
<dbReference type="SMART" id="SM00304">
    <property type="entry name" value="HAMP"/>
    <property type="match status" value="1"/>
</dbReference>
<protein>
    <submittedName>
        <fullName evidence="7">Methyl-accepting chemotaxis protein</fullName>
    </submittedName>
</protein>
<proteinExistence type="inferred from homology"/>
<gene>
    <name evidence="7" type="ORF">OCV43_05695</name>
</gene>
<evidence type="ECO:0000256" key="4">
    <source>
        <dbReference type="SAM" id="Phobius"/>
    </source>
</evidence>
<dbReference type="PANTHER" id="PTHR32089:SF112">
    <property type="entry name" value="LYSOZYME-LIKE PROTEIN-RELATED"/>
    <property type="match status" value="1"/>
</dbReference>
<keyword evidence="8" id="KW-1185">Reference proteome</keyword>
<feature type="domain" description="Methyl-accepting transducer" evidence="5">
    <location>
        <begin position="401"/>
        <end position="652"/>
    </location>
</feature>
<evidence type="ECO:0000256" key="1">
    <source>
        <dbReference type="ARBA" id="ARBA00023224"/>
    </source>
</evidence>
<keyword evidence="4" id="KW-0812">Transmembrane</keyword>